<reference evidence="3" key="1">
    <citation type="submission" date="2022-07" db="EMBL/GenBank/DDBJ databases">
        <authorList>
            <person name="Trinca V."/>
            <person name="Uliana J.V.C."/>
            <person name="Torres T.T."/>
            <person name="Ward R.J."/>
            <person name="Monesi N."/>
        </authorList>
    </citation>
    <scope>NUCLEOTIDE SEQUENCE</scope>
    <source>
        <strain evidence="3">HSMRA1968</strain>
        <tissue evidence="3">Whole embryos</tissue>
    </source>
</reference>
<accession>A0A9Q0NCP0</accession>
<feature type="region of interest" description="Disordered" evidence="1">
    <location>
        <begin position="83"/>
        <end position="102"/>
    </location>
</feature>
<evidence type="ECO:0000313" key="3">
    <source>
        <dbReference type="EMBL" id="KAJ6647876.1"/>
    </source>
</evidence>
<feature type="domain" description="Centrosomal protein CEP104 N-terminal" evidence="2">
    <location>
        <begin position="11"/>
        <end position="102"/>
    </location>
</feature>
<comment type="caution">
    <text evidence="3">The sequence shown here is derived from an EMBL/GenBank/DDBJ whole genome shotgun (WGS) entry which is preliminary data.</text>
</comment>
<keyword evidence="4" id="KW-1185">Reference proteome</keyword>
<dbReference type="EMBL" id="WJQU01000001">
    <property type="protein sequence ID" value="KAJ6647876.1"/>
    <property type="molecule type" value="Genomic_DNA"/>
</dbReference>
<evidence type="ECO:0000259" key="2">
    <source>
        <dbReference type="Pfam" id="PF21038"/>
    </source>
</evidence>
<dbReference type="PANTHER" id="PTHR13371:SF0">
    <property type="entry name" value="CENTROSOMAL PROTEIN OF 104 KDA"/>
    <property type="match status" value="1"/>
</dbReference>
<dbReference type="OrthoDB" id="66599at2759"/>
<organism evidence="3 4">
    <name type="scientific">Pseudolycoriella hygida</name>
    <dbReference type="NCBI Taxonomy" id="35572"/>
    <lineage>
        <taxon>Eukaryota</taxon>
        <taxon>Metazoa</taxon>
        <taxon>Ecdysozoa</taxon>
        <taxon>Arthropoda</taxon>
        <taxon>Hexapoda</taxon>
        <taxon>Insecta</taxon>
        <taxon>Pterygota</taxon>
        <taxon>Neoptera</taxon>
        <taxon>Endopterygota</taxon>
        <taxon>Diptera</taxon>
        <taxon>Nematocera</taxon>
        <taxon>Sciaroidea</taxon>
        <taxon>Sciaridae</taxon>
        <taxon>Pseudolycoriella</taxon>
    </lineage>
</organism>
<evidence type="ECO:0000313" key="4">
    <source>
        <dbReference type="Proteomes" id="UP001151699"/>
    </source>
</evidence>
<evidence type="ECO:0000256" key="1">
    <source>
        <dbReference type="SAM" id="MobiDB-lite"/>
    </source>
</evidence>
<protein>
    <submittedName>
        <fullName evidence="3">Centrosomal protein of 104 kDa</fullName>
    </submittedName>
</protein>
<dbReference type="InterPro" id="IPR048739">
    <property type="entry name" value="CEP104_N"/>
</dbReference>
<dbReference type="Proteomes" id="UP001151699">
    <property type="component" value="Chromosome A"/>
</dbReference>
<dbReference type="InterPro" id="IPR052607">
    <property type="entry name" value="CEP104-like"/>
</dbReference>
<gene>
    <name evidence="3" type="primary">CEP104</name>
    <name evidence="3" type="ORF">Bhyg_03099</name>
</gene>
<dbReference type="GO" id="GO:0005929">
    <property type="term" value="C:cilium"/>
    <property type="evidence" value="ECO:0007669"/>
    <property type="project" value="TreeGrafter"/>
</dbReference>
<dbReference type="AlphaFoldDB" id="A0A9Q0NCP0"/>
<sequence>MRSWRNHPESVTKNQEIILRLHNAAQICRIQVLAHQFLIRAATTPSSQTFEYLGYISLSDNSATKFKSRELQSVAVGPQKGTHVKLRLGPNHPNHLNTNNQV</sequence>
<name>A0A9Q0NCP0_9DIPT</name>
<proteinExistence type="predicted"/>
<dbReference type="PANTHER" id="PTHR13371">
    <property type="entry name" value="GLYCINE-, GLUTAMATE-, THIENYLCYCLOHEXYLPIPERIDINE-BINDING PROTEIN"/>
    <property type="match status" value="1"/>
</dbReference>
<dbReference type="Pfam" id="PF21038">
    <property type="entry name" value="CEP104_N"/>
    <property type="match status" value="1"/>
</dbReference>